<keyword evidence="1" id="KW-0489">Methyltransferase</keyword>
<name>Q7V952_PROMM</name>
<sequence>MKVPESLNLIPKYYAPSSWWQHVPIAHWLVENLKPEKIVELGSHYGISFFAFCEAASQFSDNTYTYAIDTWEGDEQAGYYDDDVFNKVTKEQQEYHRLRSTLIRDSFDNALEYFPNDSIDLIHIDGLHTYEAVKHDFLSWLPKVKEGGTLMFHDWNVRRRDFGVWKLWEEIKEDINFKCIETPNGHGLGIATKSSREPEWHKELMAILPALATKGFLLESLADNKDKLKDLLEETKISQKHAQNLEHINREQKVEIGKLKEMFYDQQKRLFNIRALKECWLGKALLATRI</sequence>
<dbReference type="GO" id="GO:0032259">
    <property type="term" value="P:methylation"/>
    <property type="evidence" value="ECO:0007669"/>
    <property type="project" value="UniProtKB-KW"/>
</dbReference>
<dbReference type="EMBL" id="BX548175">
    <property type="protein sequence ID" value="CAE20282.1"/>
    <property type="molecule type" value="Genomic_DNA"/>
</dbReference>
<dbReference type="PANTHER" id="PTHR40048:SF1">
    <property type="entry name" value="RHAMNOSYL O-METHYLTRANSFERASE"/>
    <property type="match status" value="1"/>
</dbReference>
<evidence type="ECO:0000313" key="5">
    <source>
        <dbReference type="Proteomes" id="UP000001423"/>
    </source>
</evidence>
<organism evidence="4 5">
    <name type="scientific">Prochlorococcus marinus (strain MIT 9313)</name>
    <dbReference type="NCBI Taxonomy" id="74547"/>
    <lineage>
        <taxon>Bacteria</taxon>
        <taxon>Bacillati</taxon>
        <taxon>Cyanobacteriota</taxon>
        <taxon>Cyanophyceae</taxon>
        <taxon>Synechococcales</taxon>
        <taxon>Prochlorococcaceae</taxon>
        <taxon>Prochlorococcus</taxon>
    </lineage>
</organism>
<evidence type="ECO:0008006" key="6">
    <source>
        <dbReference type="Google" id="ProtNLM"/>
    </source>
</evidence>
<dbReference type="Proteomes" id="UP000001423">
    <property type="component" value="Chromosome"/>
</dbReference>
<evidence type="ECO:0000256" key="2">
    <source>
        <dbReference type="ARBA" id="ARBA00022679"/>
    </source>
</evidence>
<dbReference type="GO" id="GO:0005886">
    <property type="term" value="C:plasma membrane"/>
    <property type="evidence" value="ECO:0007669"/>
    <property type="project" value="TreeGrafter"/>
</dbReference>
<keyword evidence="5" id="KW-1185">Reference proteome</keyword>
<evidence type="ECO:0000256" key="3">
    <source>
        <dbReference type="SAM" id="Coils"/>
    </source>
</evidence>
<proteinExistence type="predicted"/>
<dbReference type="GO" id="GO:0071770">
    <property type="term" value="P:DIM/DIP cell wall layer assembly"/>
    <property type="evidence" value="ECO:0007669"/>
    <property type="project" value="TreeGrafter"/>
</dbReference>
<dbReference type="PANTHER" id="PTHR40048">
    <property type="entry name" value="RHAMNOSYL O-METHYLTRANSFERASE"/>
    <property type="match status" value="1"/>
</dbReference>
<dbReference type="SUPFAM" id="SSF53335">
    <property type="entry name" value="S-adenosyl-L-methionine-dependent methyltransferases"/>
    <property type="match status" value="1"/>
</dbReference>
<dbReference type="AlphaFoldDB" id="Q7V952"/>
<dbReference type="HOGENOM" id="CLU_070333_0_0_3"/>
<dbReference type="eggNOG" id="COG1215">
    <property type="taxonomic scope" value="Bacteria"/>
</dbReference>
<dbReference type="OrthoDB" id="240750at2"/>
<evidence type="ECO:0000313" key="4">
    <source>
        <dbReference type="EMBL" id="CAE20282.1"/>
    </source>
</evidence>
<dbReference type="Gene3D" id="3.40.50.150">
    <property type="entry name" value="Vaccinia Virus protein VP39"/>
    <property type="match status" value="1"/>
</dbReference>
<feature type="coiled-coil region" evidence="3">
    <location>
        <begin position="218"/>
        <end position="262"/>
    </location>
</feature>
<protein>
    <recommendedName>
        <fullName evidence="6">Class I SAM-dependent methyltransferase</fullName>
    </recommendedName>
</protein>
<dbReference type="InterPro" id="IPR029063">
    <property type="entry name" value="SAM-dependent_MTases_sf"/>
</dbReference>
<gene>
    <name evidence="4" type="ordered locus">PMT_0107</name>
</gene>
<accession>Q7V952</accession>
<dbReference type="RefSeq" id="WP_011129486.1">
    <property type="nucleotide sequence ID" value="NC_005071.1"/>
</dbReference>
<keyword evidence="2" id="KW-0808">Transferase</keyword>
<dbReference type="GO" id="GO:0008168">
    <property type="term" value="F:methyltransferase activity"/>
    <property type="evidence" value="ECO:0007669"/>
    <property type="project" value="UniProtKB-KW"/>
</dbReference>
<reference evidence="4 5" key="1">
    <citation type="journal article" date="2003" name="Nature">
        <title>Genome divergence in two Prochlorococcus ecotypes reflects oceanic niche differentiation.</title>
        <authorList>
            <person name="Rocap G."/>
            <person name="Larimer F.W."/>
            <person name="Lamerdin J.E."/>
            <person name="Malfatti S."/>
            <person name="Chain P."/>
            <person name="Ahlgren N.A."/>
            <person name="Arellano A."/>
            <person name="Coleman M."/>
            <person name="Hauser L."/>
            <person name="Hess W.R."/>
            <person name="Johnson Z.I."/>
            <person name="Land M.L."/>
            <person name="Lindell D."/>
            <person name="Post A.F."/>
            <person name="Regala W."/>
            <person name="Shah M."/>
            <person name="Shaw S.L."/>
            <person name="Steglich C."/>
            <person name="Sullivan M.B."/>
            <person name="Ting C.S."/>
            <person name="Tolonen A."/>
            <person name="Webb E.A."/>
            <person name="Zinser E.R."/>
            <person name="Chisholm S.W."/>
        </authorList>
    </citation>
    <scope>NUCLEOTIDE SEQUENCE [LARGE SCALE GENOMIC DNA]</scope>
    <source>
        <strain evidence="5">MIT 9313</strain>
    </source>
</reference>
<evidence type="ECO:0000256" key="1">
    <source>
        <dbReference type="ARBA" id="ARBA00022603"/>
    </source>
</evidence>
<keyword evidence="3" id="KW-0175">Coiled coil</keyword>
<dbReference type="KEGG" id="pmt:PMT_0107"/>
<dbReference type="Pfam" id="PF13578">
    <property type="entry name" value="Methyltransf_24"/>
    <property type="match status" value="1"/>
</dbReference>